<dbReference type="PANTHER" id="PTHR43280:SF32">
    <property type="entry name" value="TRANSCRIPTIONAL REGULATORY PROTEIN"/>
    <property type="match status" value="1"/>
</dbReference>
<dbReference type="GO" id="GO:0003700">
    <property type="term" value="F:DNA-binding transcription factor activity"/>
    <property type="evidence" value="ECO:0007669"/>
    <property type="project" value="InterPro"/>
</dbReference>
<dbReference type="SUPFAM" id="SSF46689">
    <property type="entry name" value="Homeodomain-like"/>
    <property type="match status" value="1"/>
</dbReference>
<dbReference type="InterPro" id="IPR003313">
    <property type="entry name" value="AraC-bd"/>
</dbReference>
<dbReference type="Gene3D" id="2.60.120.10">
    <property type="entry name" value="Jelly Rolls"/>
    <property type="match status" value="1"/>
</dbReference>
<dbReference type="InterPro" id="IPR037923">
    <property type="entry name" value="HTH-like"/>
</dbReference>
<evidence type="ECO:0000313" key="5">
    <source>
        <dbReference type="EMBL" id="RFM32594.1"/>
    </source>
</evidence>
<evidence type="ECO:0000256" key="3">
    <source>
        <dbReference type="ARBA" id="ARBA00023163"/>
    </source>
</evidence>
<dbReference type="InterPro" id="IPR018060">
    <property type="entry name" value="HTH_AraC"/>
</dbReference>
<dbReference type="Proteomes" id="UP000261174">
    <property type="component" value="Unassembled WGS sequence"/>
</dbReference>
<dbReference type="SMART" id="SM00342">
    <property type="entry name" value="HTH_ARAC"/>
    <property type="match status" value="1"/>
</dbReference>
<keyword evidence="2" id="KW-0238">DNA-binding</keyword>
<keyword evidence="1" id="KW-0805">Transcription regulation</keyword>
<feature type="domain" description="HTH araC/xylS-type" evidence="4">
    <location>
        <begin position="177"/>
        <end position="275"/>
    </location>
</feature>
<dbReference type="RefSeq" id="WP_116855787.1">
    <property type="nucleotide sequence ID" value="NZ_QTJV01000009.1"/>
</dbReference>
<proteinExistence type="predicted"/>
<reference evidence="5 6" key="1">
    <citation type="submission" date="2018-08" db="EMBL/GenBank/DDBJ databases">
        <title>Chitinophaga sp. K20C18050901, a novel bacterium isolated from forest soil.</title>
        <authorList>
            <person name="Wang C."/>
        </authorList>
    </citation>
    <scope>NUCLEOTIDE SEQUENCE [LARGE SCALE GENOMIC DNA]</scope>
    <source>
        <strain evidence="5 6">K20C18050901</strain>
    </source>
</reference>
<dbReference type="Gene3D" id="1.10.10.60">
    <property type="entry name" value="Homeodomain-like"/>
    <property type="match status" value="1"/>
</dbReference>
<gene>
    <name evidence="5" type="ORF">DXN04_23235</name>
</gene>
<dbReference type="InterPro" id="IPR009057">
    <property type="entry name" value="Homeodomain-like_sf"/>
</dbReference>
<dbReference type="AlphaFoldDB" id="A0A3E1NXK9"/>
<dbReference type="PROSITE" id="PS01124">
    <property type="entry name" value="HTH_ARAC_FAMILY_2"/>
    <property type="match status" value="1"/>
</dbReference>
<evidence type="ECO:0000313" key="6">
    <source>
        <dbReference type="Proteomes" id="UP000261174"/>
    </source>
</evidence>
<dbReference type="GO" id="GO:0043565">
    <property type="term" value="F:sequence-specific DNA binding"/>
    <property type="evidence" value="ECO:0007669"/>
    <property type="project" value="InterPro"/>
</dbReference>
<sequence length="281" mass="32710">MSRMVYNSPLFEVRTMEWLQQNGRLHDKKPHRHQGFEIVWVQQGAGSFCVDLETRDIVPGHVYCLRPGQIHQFLPEANTKGYVISFSAEFLLMPVENKSLIFQAGAPYHSWVLKVDENTRLEMEDMVIKMLKEYDNYLLLRSEILRGFLNIFLIYLTRQYAPDGIRNFQGKRTDLVSRFFSIVDQKYMSCKLVADYAGELAVTPNHLNEMVKKVSGFPASHHIRQRVVLEAKRQAAYSGASMKEIAHQLGFDDIAHFSKFFKNFSGLSFSNYKKEVLQQWR</sequence>
<dbReference type="SUPFAM" id="SSF51215">
    <property type="entry name" value="Regulatory protein AraC"/>
    <property type="match status" value="1"/>
</dbReference>
<dbReference type="Pfam" id="PF12833">
    <property type="entry name" value="HTH_18"/>
    <property type="match status" value="1"/>
</dbReference>
<keyword evidence="3" id="KW-0804">Transcription</keyword>
<dbReference type="OrthoDB" id="9793451at2"/>
<dbReference type="EMBL" id="QTJV01000009">
    <property type="protein sequence ID" value="RFM32594.1"/>
    <property type="molecule type" value="Genomic_DNA"/>
</dbReference>
<comment type="caution">
    <text evidence="5">The sequence shown here is derived from an EMBL/GenBank/DDBJ whole genome shotgun (WGS) entry which is preliminary data.</text>
</comment>
<name>A0A3E1NXK9_9BACT</name>
<evidence type="ECO:0000259" key="4">
    <source>
        <dbReference type="PROSITE" id="PS01124"/>
    </source>
</evidence>
<dbReference type="Pfam" id="PF02311">
    <property type="entry name" value="AraC_binding"/>
    <property type="match status" value="1"/>
</dbReference>
<protein>
    <submittedName>
        <fullName evidence="5">AraC family transcriptional regulator</fullName>
    </submittedName>
</protein>
<evidence type="ECO:0000256" key="2">
    <source>
        <dbReference type="ARBA" id="ARBA00023125"/>
    </source>
</evidence>
<keyword evidence="6" id="KW-1185">Reference proteome</keyword>
<dbReference type="InterPro" id="IPR014710">
    <property type="entry name" value="RmlC-like_jellyroll"/>
</dbReference>
<evidence type="ECO:0000256" key="1">
    <source>
        <dbReference type="ARBA" id="ARBA00023015"/>
    </source>
</evidence>
<accession>A0A3E1NXK9</accession>
<organism evidence="5 6">
    <name type="scientific">Chitinophaga silvisoli</name>
    <dbReference type="NCBI Taxonomy" id="2291814"/>
    <lineage>
        <taxon>Bacteria</taxon>
        <taxon>Pseudomonadati</taxon>
        <taxon>Bacteroidota</taxon>
        <taxon>Chitinophagia</taxon>
        <taxon>Chitinophagales</taxon>
        <taxon>Chitinophagaceae</taxon>
        <taxon>Chitinophaga</taxon>
    </lineage>
</organism>
<dbReference type="PANTHER" id="PTHR43280">
    <property type="entry name" value="ARAC-FAMILY TRANSCRIPTIONAL REGULATOR"/>
    <property type="match status" value="1"/>
</dbReference>